<evidence type="ECO:0000256" key="1">
    <source>
        <dbReference type="PIRSR" id="PIRSR011396-1"/>
    </source>
</evidence>
<evidence type="ECO:0000256" key="2">
    <source>
        <dbReference type="PIRSR" id="PIRSR011396-2"/>
    </source>
</evidence>
<dbReference type="PANTHER" id="PTHR43747:SF4">
    <property type="entry name" value="FLAVIN-DEPENDENT TRYPTOPHAN HALOGENASE"/>
    <property type="match status" value="1"/>
</dbReference>
<dbReference type="Gene3D" id="3.50.50.60">
    <property type="entry name" value="FAD/NAD(P)-binding domain"/>
    <property type="match status" value="1"/>
</dbReference>
<keyword evidence="2" id="KW-0285">Flavoprotein</keyword>
<dbReference type="InterPro" id="IPR036188">
    <property type="entry name" value="FAD/NAD-bd_sf"/>
</dbReference>
<dbReference type="EMBL" id="JAAAWP010000008">
    <property type="protein sequence ID" value="NDW22532.1"/>
    <property type="molecule type" value="Genomic_DNA"/>
</dbReference>
<feature type="binding site" evidence="2">
    <location>
        <position position="366"/>
    </location>
    <ligand>
        <name>L-tryptophan</name>
        <dbReference type="ChEBI" id="CHEBI:57912"/>
    </ligand>
</feature>
<reference evidence="3 4" key="1">
    <citation type="submission" date="2020-01" db="EMBL/GenBank/DDBJ databases">
        <title>Genomes of bacteria type strains.</title>
        <authorList>
            <person name="Chen J."/>
            <person name="Zhu S."/>
            <person name="Yang J."/>
        </authorList>
    </citation>
    <scope>NUCLEOTIDE SEQUENCE [LARGE SCALE GENOMIC DNA]</scope>
    <source>
        <strain evidence="3 4">LMG 22958</strain>
    </source>
</reference>
<dbReference type="InterPro" id="IPR033856">
    <property type="entry name" value="Trp_halogen"/>
</dbReference>
<proteinExistence type="predicted"/>
<feature type="active site" evidence="1">
    <location>
        <position position="97"/>
    </location>
</feature>
<dbReference type="RefSeq" id="WP_163112293.1">
    <property type="nucleotide sequence ID" value="NZ_JAAAWP010000008.1"/>
</dbReference>
<feature type="binding site" evidence="2">
    <location>
        <position position="357"/>
    </location>
    <ligand>
        <name>FAD</name>
        <dbReference type="ChEBI" id="CHEBI:57692"/>
    </ligand>
</feature>
<organism evidence="3 4">
    <name type="scientific">Alteromonas hispanica</name>
    <dbReference type="NCBI Taxonomy" id="315421"/>
    <lineage>
        <taxon>Bacteria</taxon>
        <taxon>Pseudomonadati</taxon>
        <taxon>Pseudomonadota</taxon>
        <taxon>Gammaproteobacteria</taxon>
        <taxon>Alteromonadales</taxon>
        <taxon>Alteromonadaceae</taxon>
        <taxon>Alteromonas/Salinimonas group</taxon>
        <taxon>Alteromonas</taxon>
    </lineage>
</organism>
<dbReference type="Proteomes" id="UP000478837">
    <property type="component" value="Unassembled WGS sequence"/>
</dbReference>
<sequence>MKALPNKIVIVGGGSAGWMTACYLARAAELTGSFSQQTLHDQQTRHSAQGCSITLLESSSIPTVGVGEGSTPYLRHFFAYLGVEESTWMEACNATYKMGINFEGWNKSDDSPPSRTPSYFHPFFSALDVPTAEHYFTAVNQRRHGQPSNISESHYFTAAEMVRQNIAPNTIVDSANIDYAYHFDAGLLGEFLKHYATSKGVNHKVGNVTKVPTFNDNIQAIQTDLHGTLHADLFIDCSGFRGILGKKALNRSVTSYADTLFNDAAVAIPTKRSDIIKYQTRSVALRHGWQWNIPLTARTGNGYVYSSRFCSSVQAEQELRSVLDEGTNLKNTPARHLKMQVGRLNTHWAGNCLSIGLSQGFIEPLEATALMLVQYALHHFIDCWQQPIPDTRKHALYNNEMNRMFDGIRDYIAAHYYLNTRNDTPYWVACRNEMKVPDTLAYLLKEWDRGANFEDALNEVDANLVYLRPSWYCIFAGMRRFSPPTGDRVVETLNPHQMLKDILRKMQKPNTETC</sequence>
<keyword evidence="2" id="KW-0547">Nucleotide-binding</keyword>
<dbReference type="PANTHER" id="PTHR43747">
    <property type="entry name" value="FAD-BINDING PROTEIN"/>
    <property type="match status" value="1"/>
</dbReference>
<dbReference type="InterPro" id="IPR050816">
    <property type="entry name" value="Flavin-dep_Halogenase_NPB"/>
</dbReference>
<comment type="caution">
    <text evidence="3">The sequence shown here is derived from an EMBL/GenBank/DDBJ whole genome shotgun (WGS) entry which is preliminary data.</text>
</comment>
<evidence type="ECO:0000313" key="3">
    <source>
        <dbReference type="EMBL" id="NDW22532.1"/>
    </source>
</evidence>
<dbReference type="SUPFAM" id="SSF51905">
    <property type="entry name" value="FAD/NAD(P)-binding domain"/>
    <property type="match status" value="1"/>
</dbReference>
<feature type="binding site" evidence="2">
    <location>
        <position position="208"/>
    </location>
    <ligand>
        <name>FAD</name>
        <dbReference type="ChEBI" id="CHEBI:57692"/>
    </ligand>
</feature>
<evidence type="ECO:0000313" key="4">
    <source>
        <dbReference type="Proteomes" id="UP000478837"/>
    </source>
</evidence>
<feature type="binding site" evidence="2">
    <location>
        <position position="97"/>
    </location>
    <ligand>
        <name>7-chloro-L-tryptophan</name>
        <dbReference type="ChEBI" id="CHEBI:58713"/>
    </ligand>
</feature>
<keyword evidence="4" id="KW-1185">Reference proteome</keyword>
<dbReference type="PIRSF" id="PIRSF011396">
    <property type="entry name" value="Trp_halogenase"/>
    <property type="match status" value="1"/>
</dbReference>
<dbReference type="Pfam" id="PF04820">
    <property type="entry name" value="Trp_halogenase"/>
    <property type="match status" value="1"/>
</dbReference>
<accession>A0A6L9MWD2</accession>
<dbReference type="GO" id="GO:0004497">
    <property type="term" value="F:monooxygenase activity"/>
    <property type="evidence" value="ECO:0007669"/>
    <property type="project" value="InterPro"/>
</dbReference>
<name>A0A6L9MWD2_9ALTE</name>
<protein>
    <submittedName>
        <fullName evidence="3">Tryptophan 7-halogenase</fullName>
    </submittedName>
</protein>
<dbReference type="InterPro" id="IPR006905">
    <property type="entry name" value="Flavin_halogenase"/>
</dbReference>
<gene>
    <name evidence="3" type="ORF">GTW09_13445</name>
</gene>
<dbReference type="GO" id="GO:0000166">
    <property type="term" value="F:nucleotide binding"/>
    <property type="evidence" value="ECO:0007669"/>
    <property type="project" value="UniProtKB-KW"/>
</dbReference>
<dbReference type="PROSITE" id="PS51257">
    <property type="entry name" value="PROKAR_LIPOPROTEIN"/>
    <property type="match status" value="1"/>
</dbReference>
<keyword evidence="2" id="KW-0274">FAD</keyword>
<dbReference type="AlphaFoldDB" id="A0A6L9MWD2"/>
<feature type="binding site" evidence="2">
    <location>
        <begin position="13"/>
        <end position="16"/>
    </location>
    <ligand>
        <name>FAD</name>
        <dbReference type="ChEBI" id="CHEBI:57692"/>
    </ligand>
</feature>